<feature type="compositionally biased region" description="Low complexity" evidence="1">
    <location>
        <begin position="145"/>
        <end position="157"/>
    </location>
</feature>
<feature type="compositionally biased region" description="Acidic residues" evidence="1">
    <location>
        <begin position="1"/>
        <end position="10"/>
    </location>
</feature>
<feature type="non-terminal residue" evidence="2">
    <location>
        <position position="175"/>
    </location>
</feature>
<evidence type="ECO:0000313" key="2">
    <source>
        <dbReference type="EMBL" id="KAG9659568.1"/>
    </source>
</evidence>
<proteinExistence type="predicted"/>
<feature type="region of interest" description="Disordered" evidence="1">
    <location>
        <begin position="1"/>
        <end position="58"/>
    </location>
</feature>
<reference evidence="2" key="1">
    <citation type="journal article" date="2021" name="J Fungi (Basel)">
        <title>Virulence traits and population genomics of the black yeast Aureobasidium melanogenum.</title>
        <authorList>
            <person name="Cernosa A."/>
            <person name="Sun X."/>
            <person name="Gostincar C."/>
            <person name="Fang C."/>
            <person name="Gunde-Cimerman N."/>
            <person name="Song Z."/>
        </authorList>
    </citation>
    <scope>NUCLEOTIDE SEQUENCE</scope>
    <source>
        <strain evidence="2">EXF-9911</strain>
    </source>
</reference>
<comment type="caution">
    <text evidence="2">The sequence shown here is derived from an EMBL/GenBank/DDBJ whole genome shotgun (WGS) entry which is preliminary data.</text>
</comment>
<dbReference type="Proteomes" id="UP000779574">
    <property type="component" value="Unassembled WGS sequence"/>
</dbReference>
<sequence>MDSDAMETESEGAKTPRAKQPEDSSSLDPALRAASQSSTAVQSPSTGNGSDSDEKQATWVENVRVIEALRRWVSERINNQEFETDPEYPEPQHVDHDMHMDHHQPSDEKTLEPQYEQVHHQEHEQQTHEQQLEQQLEAHREQHEQQQQQQQQQHEQQAAPEGEVDVSYPVLKVEE</sequence>
<feature type="compositionally biased region" description="Polar residues" evidence="1">
    <location>
        <begin position="34"/>
        <end position="50"/>
    </location>
</feature>
<reference evidence="2" key="2">
    <citation type="submission" date="2021-08" db="EMBL/GenBank/DDBJ databases">
        <authorList>
            <person name="Gostincar C."/>
            <person name="Sun X."/>
            <person name="Song Z."/>
            <person name="Gunde-Cimerman N."/>
        </authorList>
    </citation>
    <scope>NUCLEOTIDE SEQUENCE</scope>
    <source>
        <strain evidence="2">EXF-9911</strain>
    </source>
</reference>
<gene>
    <name evidence="2" type="ORF">KCU76_g19722</name>
</gene>
<feature type="region of interest" description="Disordered" evidence="1">
    <location>
        <begin position="75"/>
        <end position="175"/>
    </location>
</feature>
<organism evidence="2 3">
    <name type="scientific">Aureobasidium melanogenum</name>
    <name type="common">Aureobasidium pullulans var. melanogenum</name>
    <dbReference type="NCBI Taxonomy" id="46634"/>
    <lineage>
        <taxon>Eukaryota</taxon>
        <taxon>Fungi</taxon>
        <taxon>Dikarya</taxon>
        <taxon>Ascomycota</taxon>
        <taxon>Pezizomycotina</taxon>
        <taxon>Dothideomycetes</taxon>
        <taxon>Dothideomycetidae</taxon>
        <taxon>Dothideales</taxon>
        <taxon>Saccotheciaceae</taxon>
        <taxon>Aureobasidium</taxon>
    </lineage>
</organism>
<feature type="compositionally biased region" description="Basic and acidic residues" evidence="1">
    <location>
        <begin position="11"/>
        <end position="22"/>
    </location>
</feature>
<accession>A0A9P8DW44</accession>
<feature type="compositionally biased region" description="Basic and acidic residues" evidence="1">
    <location>
        <begin position="90"/>
        <end position="144"/>
    </location>
</feature>
<evidence type="ECO:0000256" key="1">
    <source>
        <dbReference type="SAM" id="MobiDB-lite"/>
    </source>
</evidence>
<protein>
    <submittedName>
        <fullName evidence="2">Uncharacterized protein</fullName>
    </submittedName>
</protein>
<dbReference type="AlphaFoldDB" id="A0A9P8DW44"/>
<dbReference type="EMBL" id="JAHFXF010002133">
    <property type="protein sequence ID" value="KAG9659568.1"/>
    <property type="molecule type" value="Genomic_DNA"/>
</dbReference>
<name>A0A9P8DW44_AURME</name>
<evidence type="ECO:0000313" key="3">
    <source>
        <dbReference type="Proteomes" id="UP000779574"/>
    </source>
</evidence>